<dbReference type="InterPro" id="IPR003099">
    <property type="entry name" value="Prephen_DH"/>
</dbReference>
<gene>
    <name evidence="3" type="primary">tyrC_5</name>
    <name evidence="3" type="ORF">SDC9_27499</name>
</gene>
<comment type="caution">
    <text evidence="3">The sequence shown here is derived from an EMBL/GenBank/DDBJ whole genome shotgun (WGS) entry which is preliminary data.</text>
</comment>
<dbReference type="Pfam" id="PF02153">
    <property type="entry name" value="PDH_N"/>
    <property type="match status" value="1"/>
</dbReference>
<dbReference type="PROSITE" id="PS51176">
    <property type="entry name" value="PDH_ADH"/>
    <property type="match status" value="1"/>
</dbReference>
<dbReference type="InterPro" id="IPR036291">
    <property type="entry name" value="NAD(P)-bd_dom_sf"/>
</dbReference>
<reference evidence="3" key="1">
    <citation type="submission" date="2019-08" db="EMBL/GenBank/DDBJ databases">
        <authorList>
            <person name="Kucharzyk K."/>
            <person name="Murdoch R.W."/>
            <person name="Higgins S."/>
            <person name="Loffler F."/>
        </authorList>
    </citation>
    <scope>NUCLEOTIDE SEQUENCE</scope>
</reference>
<dbReference type="FunFam" id="3.40.50.720:FF:000208">
    <property type="entry name" value="Prephenate dehydrogenase"/>
    <property type="match status" value="1"/>
</dbReference>
<evidence type="ECO:0000313" key="3">
    <source>
        <dbReference type="EMBL" id="MPL81571.1"/>
    </source>
</evidence>
<dbReference type="InterPro" id="IPR008927">
    <property type="entry name" value="6-PGluconate_DH-like_C_sf"/>
</dbReference>
<dbReference type="InterPro" id="IPR046826">
    <property type="entry name" value="PDH_N"/>
</dbReference>
<organism evidence="3">
    <name type="scientific">bioreactor metagenome</name>
    <dbReference type="NCBI Taxonomy" id="1076179"/>
    <lineage>
        <taxon>unclassified sequences</taxon>
        <taxon>metagenomes</taxon>
        <taxon>ecological metagenomes</taxon>
    </lineage>
</organism>
<evidence type="ECO:0000256" key="1">
    <source>
        <dbReference type="ARBA" id="ARBA00023002"/>
    </source>
</evidence>
<name>A0A644URR4_9ZZZZ</name>
<dbReference type="EC" id="1.3.1.43" evidence="3"/>
<dbReference type="InterPro" id="IPR050812">
    <property type="entry name" value="Preph/Arog_dehydrog"/>
</dbReference>
<proteinExistence type="predicted"/>
<dbReference type="SUPFAM" id="SSF48179">
    <property type="entry name" value="6-phosphogluconate dehydrogenase C-terminal domain-like"/>
    <property type="match status" value="1"/>
</dbReference>
<protein>
    <submittedName>
        <fullName evidence="3">Cyclohexadienyl dehydrogenase</fullName>
        <ecNumber evidence="3">1.3.1.43</ecNumber>
    </submittedName>
</protein>
<dbReference type="GO" id="GO:0070403">
    <property type="term" value="F:NAD+ binding"/>
    <property type="evidence" value="ECO:0007669"/>
    <property type="project" value="InterPro"/>
</dbReference>
<feature type="domain" description="Prephenate/arogenate dehydrogenase" evidence="2">
    <location>
        <begin position="4"/>
        <end position="290"/>
    </location>
</feature>
<dbReference type="GO" id="GO:0047794">
    <property type="term" value="F:cyclohexadienyl dehydrogenase activity"/>
    <property type="evidence" value="ECO:0007669"/>
    <property type="project" value="UniProtKB-EC"/>
</dbReference>
<dbReference type="GO" id="GO:0006571">
    <property type="term" value="P:tyrosine biosynthetic process"/>
    <property type="evidence" value="ECO:0007669"/>
    <property type="project" value="InterPro"/>
</dbReference>
<sequence length="290" mass="30906">MSKLNITIIGLGLIGGSIGLSLKEGLQSQAILTGWDNNRGVREMSLQRKAVDRVSSSLSDAVKAADIVFLCTPILQMMPIVECIAPVMKQGAILTDVGSTKRFISDKIAQMLPVGIEYVGGHPMAGSEQSGIVAADKDLFRNKSYILVDCLKTSPAAMFTIHSLITITGALITTMDMEKHDLYAALASHVPHVTAAALVNLLDHVGEPEGLQLAGGGFRDTTRIAGSDADMWADICLSNCDAVADGLKKLQELLGEVIFAAQSSDREALYSFFSKAKQRRASITSSLVPN</sequence>
<dbReference type="EMBL" id="VSSQ01000151">
    <property type="protein sequence ID" value="MPL81571.1"/>
    <property type="molecule type" value="Genomic_DNA"/>
</dbReference>
<dbReference type="InterPro" id="IPR046825">
    <property type="entry name" value="PDH_C"/>
</dbReference>
<accession>A0A644URR4</accession>
<dbReference type="PANTHER" id="PTHR21363:SF0">
    <property type="entry name" value="PREPHENATE DEHYDROGENASE [NADP(+)]"/>
    <property type="match status" value="1"/>
</dbReference>
<dbReference type="PANTHER" id="PTHR21363">
    <property type="entry name" value="PREPHENATE DEHYDROGENASE"/>
    <property type="match status" value="1"/>
</dbReference>
<dbReference type="GO" id="GO:0008977">
    <property type="term" value="F:prephenate dehydrogenase (NAD+) activity"/>
    <property type="evidence" value="ECO:0007669"/>
    <property type="project" value="InterPro"/>
</dbReference>
<dbReference type="Pfam" id="PF20463">
    <property type="entry name" value="PDH_C"/>
    <property type="match status" value="1"/>
</dbReference>
<dbReference type="GO" id="GO:0004665">
    <property type="term" value="F:prephenate dehydrogenase (NADP+) activity"/>
    <property type="evidence" value="ECO:0007669"/>
    <property type="project" value="InterPro"/>
</dbReference>
<dbReference type="AlphaFoldDB" id="A0A644URR4"/>
<dbReference type="SUPFAM" id="SSF51735">
    <property type="entry name" value="NAD(P)-binding Rossmann-fold domains"/>
    <property type="match status" value="1"/>
</dbReference>
<dbReference type="Gene3D" id="1.10.3660.10">
    <property type="entry name" value="6-phosphogluconate dehydrogenase C-terminal like domain"/>
    <property type="match status" value="1"/>
</dbReference>
<evidence type="ECO:0000259" key="2">
    <source>
        <dbReference type="PROSITE" id="PS51176"/>
    </source>
</evidence>
<dbReference type="Gene3D" id="3.40.50.720">
    <property type="entry name" value="NAD(P)-binding Rossmann-like Domain"/>
    <property type="match status" value="1"/>
</dbReference>
<keyword evidence="1 3" id="KW-0560">Oxidoreductase</keyword>